<evidence type="ECO:0000313" key="2">
    <source>
        <dbReference type="Proteomes" id="UP000298493"/>
    </source>
</evidence>
<comment type="caution">
    <text evidence="1">The sequence shown here is derived from an EMBL/GenBank/DDBJ whole genome shotgun (WGS) entry which is preliminary data.</text>
</comment>
<accession>A0A4Z1P800</accession>
<evidence type="ECO:0008006" key="3">
    <source>
        <dbReference type="Google" id="ProtNLM"/>
    </source>
</evidence>
<protein>
    <recommendedName>
        <fullName evidence="3">F-box domain-containing protein</fullName>
    </recommendedName>
</protein>
<organism evidence="1 2">
    <name type="scientific">Venturia nashicola</name>
    <dbReference type="NCBI Taxonomy" id="86259"/>
    <lineage>
        <taxon>Eukaryota</taxon>
        <taxon>Fungi</taxon>
        <taxon>Dikarya</taxon>
        <taxon>Ascomycota</taxon>
        <taxon>Pezizomycotina</taxon>
        <taxon>Dothideomycetes</taxon>
        <taxon>Pleosporomycetidae</taxon>
        <taxon>Venturiales</taxon>
        <taxon>Venturiaceae</taxon>
        <taxon>Venturia</taxon>
    </lineage>
</organism>
<name>A0A4Z1P800_9PEZI</name>
<proteinExistence type="predicted"/>
<dbReference type="Proteomes" id="UP000298493">
    <property type="component" value="Unassembled WGS sequence"/>
</dbReference>
<sequence length="278" mass="31210">MANHTEPRSVIEGVIPTPKMPPSLQSLPNELKQQIAANLIVPLDDPNSSLTLLYPPRHNQLIDTSSILALRLVSKDMRDNAATTFETVISEICIGPHESSLDRFVKISEDPYFKQHIRHITFSSGISNLNGIYHPSQLHQDLRSHYLYELIESFCNNEHRMLFSGIYTLKIVRGLSNLTRCDSITISGGQWSLESTRLIQSVYGAIDAATDAVFGHGLFIKDLREGESQILSAVCHAVSNSRIRLQELNIYCHERTSALMDVFDEDRLDTATFGPQFS</sequence>
<keyword evidence="2" id="KW-1185">Reference proteome</keyword>
<reference evidence="1 2" key="1">
    <citation type="submission" date="2019-04" db="EMBL/GenBank/DDBJ databases">
        <title>High contiguity whole genome sequence and gene annotation resource for two Venturia nashicola isolates.</title>
        <authorList>
            <person name="Prokchorchik M."/>
            <person name="Won K."/>
            <person name="Lee Y."/>
            <person name="Choi E.D."/>
            <person name="Segonzac C."/>
            <person name="Sohn K.H."/>
        </authorList>
    </citation>
    <scope>NUCLEOTIDE SEQUENCE [LARGE SCALE GENOMIC DNA]</scope>
    <source>
        <strain evidence="1 2">PRI2</strain>
    </source>
</reference>
<evidence type="ECO:0000313" key="1">
    <source>
        <dbReference type="EMBL" id="TID18254.1"/>
    </source>
</evidence>
<dbReference type="AlphaFoldDB" id="A0A4Z1P800"/>
<gene>
    <name evidence="1" type="ORF">E6O75_ATG06330</name>
</gene>
<dbReference type="EMBL" id="SNSC02000014">
    <property type="protein sequence ID" value="TID18254.1"/>
    <property type="molecule type" value="Genomic_DNA"/>
</dbReference>